<keyword evidence="1" id="KW-0472">Membrane</keyword>
<evidence type="ECO:0000313" key="2">
    <source>
        <dbReference type="EMBL" id="CZT19472.1"/>
    </source>
</evidence>
<name>A0A2D3UR20_9PEZI</name>
<protein>
    <submittedName>
        <fullName evidence="2">Uncharacterized protein</fullName>
    </submittedName>
</protein>
<reference evidence="2 3" key="1">
    <citation type="submission" date="2016-03" db="EMBL/GenBank/DDBJ databases">
        <authorList>
            <person name="Ploux O."/>
        </authorList>
    </citation>
    <scope>NUCLEOTIDE SEQUENCE [LARGE SCALE GENOMIC DNA]</scope>
    <source>
        <strain evidence="2 3">URUG2</strain>
    </source>
</reference>
<dbReference type="RefSeq" id="XP_023626362.1">
    <property type="nucleotide sequence ID" value="XM_023770594.1"/>
</dbReference>
<keyword evidence="1" id="KW-1133">Transmembrane helix</keyword>
<dbReference type="EMBL" id="FJUY01000007">
    <property type="protein sequence ID" value="CZT19472.1"/>
    <property type="molecule type" value="Genomic_DNA"/>
</dbReference>
<accession>A0A2D3UR20</accession>
<keyword evidence="3" id="KW-1185">Reference proteome</keyword>
<evidence type="ECO:0000313" key="3">
    <source>
        <dbReference type="Proteomes" id="UP000225277"/>
    </source>
</evidence>
<evidence type="ECO:0000256" key="1">
    <source>
        <dbReference type="SAM" id="Phobius"/>
    </source>
</evidence>
<sequence>MRYTLIQLVSRFEISRRAKEDALEKRAKKNRTGLARATFASPDCQPCDACLRKAAVVMLLHGAASSALVTGLLMTLPIMSRRAFLQEAARKLRVRRKRERRRWEVDDFTE</sequence>
<dbReference type="GeneID" id="35600486"/>
<organism evidence="2 3">
    <name type="scientific">Ramularia collo-cygni</name>
    <dbReference type="NCBI Taxonomy" id="112498"/>
    <lineage>
        <taxon>Eukaryota</taxon>
        <taxon>Fungi</taxon>
        <taxon>Dikarya</taxon>
        <taxon>Ascomycota</taxon>
        <taxon>Pezizomycotina</taxon>
        <taxon>Dothideomycetes</taxon>
        <taxon>Dothideomycetidae</taxon>
        <taxon>Mycosphaerellales</taxon>
        <taxon>Mycosphaerellaceae</taxon>
        <taxon>Ramularia</taxon>
    </lineage>
</organism>
<keyword evidence="1" id="KW-0812">Transmembrane</keyword>
<proteinExistence type="predicted"/>
<dbReference type="Proteomes" id="UP000225277">
    <property type="component" value="Unassembled WGS sequence"/>
</dbReference>
<feature type="transmembrane region" description="Helical" evidence="1">
    <location>
        <begin position="54"/>
        <end position="76"/>
    </location>
</feature>
<gene>
    <name evidence="2" type="ORF">RCC_05323</name>
</gene>
<dbReference type="AlphaFoldDB" id="A0A2D3UR20"/>